<evidence type="ECO:0000256" key="2">
    <source>
        <dbReference type="ARBA" id="ARBA00023121"/>
    </source>
</evidence>
<dbReference type="PANTHER" id="PTHR10658">
    <property type="entry name" value="PHOSPHATIDYLINOSITOL TRANSFER PROTEIN"/>
    <property type="match status" value="1"/>
</dbReference>
<evidence type="ECO:0000259" key="5">
    <source>
        <dbReference type="PROSITE" id="PS51043"/>
    </source>
</evidence>
<gene>
    <name evidence="6" type="ORF">H4Q32_019183</name>
</gene>
<evidence type="ECO:0000256" key="3">
    <source>
        <dbReference type="ARBA" id="ARBA00023136"/>
    </source>
</evidence>
<evidence type="ECO:0000313" key="6">
    <source>
        <dbReference type="EMBL" id="KAI2651158.1"/>
    </source>
</evidence>
<reference evidence="6 7" key="1">
    <citation type="submission" date="2022-01" db="EMBL/GenBank/DDBJ databases">
        <title>A high-quality chromosome-level genome assembly of rohu carp, Labeo rohita.</title>
        <authorList>
            <person name="Arick M.A. II"/>
            <person name="Hsu C.-Y."/>
            <person name="Magbanua Z."/>
            <person name="Pechanova O."/>
            <person name="Grover C."/>
            <person name="Miller E."/>
            <person name="Thrash A."/>
            <person name="Ezzel L."/>
            <person name="Alam S."/>
            <person name="Benzie J."/>
            <person name="Hamilton M."/>
            <person name="Karsi A."/>
            <person name="Lawrence M.L."/>
            <person name="Peterson D.G."/>
        </authorList>
    </citation>
    <scope>NUCLEOTIDE SEQUENCE [LARGE SCALE GENOMIC DNA]</scope>
    <source>
        <strain evidence="7">BAU-BD-2019</strain>
        <tissue evidence="6">Blood</tissue>
    </source>
</reference>
<dbReference type="InterPro" id="IPR001666">
    <property type="entry name" value="PI_transfer"/>
</dbReference>
<evidence type="ECO:0000256" key="1">
    <source>
        <dbReference type="ARBA" id="ARBA00004308"/>
    </source>
</evidence>
<comment type="caution">
    <text evidence="6">The sequence shown here is derived from an EMBL/GenBank/DDBJ whole genome shotgun (WGS) entry which is preliminary data.</text>
</comment>
<protein>
    <submittedName>
        <fullName evidence="6">Membrane-associated phosphatidylinositol transfer protein 3</fullName>
    </submittedName>
</protein>
<dbReference type="SMART" id="SM01127">
    <property type="entry name" value="DDHD"/>
    <property type="match status" value="1"/>
</dbReference>
<organism evidence="6 7">
    <name type="scientific">Labeo rohita</name>
    <name type="common">Indian major carp</name>
    <name type="synonym">Cyprinus rohita</name>
    <dbReference type="NCBI Taxonomy" id="84645"/>
    <lineage>
        <taxon>Eukaryota</taxon>
        <taxon>Metazoa</taxon>
        <taxon>Chordata</taxon>
        <taxon>Craniata</taxon>
        <taxon>Vertebrata</taxon>
        <taxon>Euteleostomi</taxon>
        <taxon>Actinopterygii</taxon>
        <taxon>Neopterygii</taxon>
        <taxon>Teleostei</taxon>
        <taxon>Ostariophysi</taxon>
        <taxon>Cypriniformes</taxon>
        <taxon>Cyprinidae</taxon>
        <taxon>Labeoninae</taxon>
        <taxon>Labeonini</taxon>
        <taxon>Labeo</taxon>
    </lineage>
</organism>
<feature type="domain" description="DDHD" evidence="5">
    <location>
        <begin position="1"/>
        <end position="112"/>
    </location>
</feature>
<keyword evidence="2" id="KW-0446">Lipid-binding</keyword>
<dbReference type="EMBL" id="JACTAM010000021">
    <property type="protein sequence ID" value="KAI2651158.1"/>
    <property type="molecule type" value="Genomic_DNA"/>
</dbReference>
<dbReference type="PROSITE" id="PS51043">
    <property type="entry name" value="DDHD"/>
    <property type="match status" value="1"/>
</dbReference>
<feature type="region of interest" description="Disordered" evidence="4">
    <location>
        <begin position="1"/>
        <end position="25"/>
    </location>
</feature>
<dbReference type="InterPro" id="IPR004177">
    <property type="entry name" value="DDHD_dom"/>
</dbReference>
<accession>A0ABQ8LKG2</accession>
<dbReference type="Proteomes" id="UP000830375">
    <property type="component" value="Unassembled WGS sequence"/>
</dbReference>
<keyword evidence="3" id="KW-0472">Membrane</keyword>
<proteinExistence type="predicted"/>
<evidence type="ECO:0000256" key="4">
    <source>
        <dbReference type="SAM" id="MobiDB-lite"/>
    </source>
</evidence>
<keyword evidence="7" id="KW-1185">Reference proteome</keyword>
<evidence type="ECO:0000313" key="7">
    <source>
        <dbReference type="Proteomes" id="UP000830375"/>
    </source>
</evidence>
<sequence>MLRHLSDSSVSVDRPSEQCCGGSVSRRSSDRVILLGTAHSGTDAKRPETTPSESVSISHICSRWWGLKRLDYVLYCPDVLTTFPTIALPHLFHASYWESTDAVAFILRQVMRCDCLKAGEADCSDAISISPSSPREKWLRRRTHVKLRVSITRTYL</sequence>
<comment type="subcellular location">
    <subcellularLocation>
        <location evidence="1">Endomembrane system</location>
    </subcellularLocation>
</comment>
<dbReference type="Pfam" id="PF02862">
    <property type="entry name" value="DDHD"/>
    <property type="match status" value="1"/>
</dbReference>
<dbReference type="PANTHER" id="PTHR10658:SF27">
    <property type="entry name" value="PHOSPHATIDYLINOSITOL TRANSFER PROTEIN BETA ISOFORM"/>
    <property type="match status" value="1"/>
</dbReference>
<name>A0ABQ8LKG2_LABRO</name>